<dbReference type="AlphaFoldDB" id="A0A090VRR6"/>
<gene>
    <name evidence="2" type="ORF">JCM19301_2763</name>
    <name evidence="3" type="ORF">JCM19538_860</name>
</gene>
<dbReference type="Proteomes" id="UP000029641">
    <property type="component" value="Unassembled WGS sequence"/>
</dbReference>
<evidence type="ECO:0000313" key="3">
    <source>
        <dbReference type="EMBL" id="GAL90119.1"/>
    </source>
</evidence>
<comment type="caution">
    <text evidence="2">The sequence shown here is derived from an EMBL/GenBank/DDBJ whole genome shotgun (WGS) entry which is preliminary data.</text>
</comment>
<proteinExistence type="predicted"/>
<name>A0A090VRR6_9FLAO</name>
<keyword evidence="1" id="KW-0812">Transmembrane</keyword>
<dbReference type="STRING" id="504487.JCM19538_860"/>
<evidence type="ECO:0000256" key="1">
    <source>
        <dbReference type="SAM" id="Phobius"/>
    </source>
</evidence>
<keyword evidence="1" id="KW-0472">Membrane</keyword>
<dbReference type="RefSeq" id="WP_042243956.1">
    <property type="nucleotide sequence ID" value="NZ_BBNR01000009.1"/>
</dbReference>
<organism evidence="2 4">
    <name type="scientific">Jejuia pallidilutea</name>
    <dbReference type="NCBI Taxonomy" id="504487"/>
    <lineage>
        <taxon>Bacteria</taxon>
        <taxon>Pseudomonadati</taxon>
        <taxon>Bacteroidota</taxon>
        <taxon>Flavobacteriia</taxon>
        <taxon>Flavobacteriales</taxon>
        <taxon>Flavobacteriaceae</taxon>
        <taxon>Jejuia</taxon>
    </lineage>
</organism>
<keyword evidence="5" id="KW-1185">Reference proteome</keyword>
<accession>A0A090VRR6</accession>
<dbReference type="OrthoDB" id="1466422at2"/>
<protein>
    <submittedName>
        <fullName evidence="2">Uncharacterized protein</fullName>
    </submittedName>
</protein>
<sequence>MLTVILVVVGVILLTIALVKLVDKFIPSKLKPVLMIALWVLIGFLGYQTFMSIYNPILFNQEKEKRYAKVIKSLEDIRDAQLAHRTVTGKFAGNWDNLVKFIDTAQFTLTQRRDSSVVDEELTRRYGGVETFKDIVIIDTLGFRSVKDSLFKGSDKYKSMMNVPVGEEGAKFKLQAGFLEQNSINIPVFEASVKKSVILFDQPKDLVMQENEVVSVEGVNGDEIKVGSMEEVKTIGNWPKTYGTKKD</sequence>
<dbReference type="eggNOG" id="ENOG50310GM">
    <property type="taxonomic scope" value="Bacteria"/>
</dbReference>
<dbReference type="EMBL" id="BBNY01000068">
    <property type="protein sequence ID" value="GAL90119.1"/>
    <property type="molecule type" value="Genomic_DNA"/>
</dbReference>
<dbReference type="EMBL" id="BBNR01000009">
    <property type="protein sequence ID" value="GAL67411.1"/>
    <property type="molecule type" value="Genomic_DNA"/>
</dbReference>
<evidence type="ECO:0000313" key="4">
    <source>
        <dbReference type="Proteomes" id="UP000029641"/>
    </source>
</evidence>
<evidence type="ECO:0000313" key="2">
    <source>
        <dbReference type="EMBL" id="GAL67411.1"/>
    </source>
</evidence>
<keyword evidence="1" id="KW-1133">Transmembrane helix</keyword>
<dbReference type="Proteomes" id="UP000030184">
    <property type="component" value="Unassembled WGS sequence"/>
</dbReference>
<feature type="transmembrane region" description="Helical" evidence="1">
    <location>
        <begin position="33"/>
        <end position="59"/>
    </location>
</feature>
<evidence type="ECO:0000313" key="5">
    <source>
        <dbReference type="Proteomes" id="UP000030184"/>
    </source>
</evidence>
<reference evidence="5" key="1">
    <citation type="journal article" date="2014" name="Genome Announc.">
        <title>Draft Genome Sequence of Marine Flavobacterium Jejuia pallidilutea Strain 11shimoA1 and Pigmentation Mutants.</title>
        <authorList>
            <person name="Takatani N."/>
            <person name="Nakanishi M."/>
            <person name="Meirelles P."/>
            <person name="Mino S."/>
            <person name="Suda W."/>
            <person name="Oshima K."/>
            <person name="Hattori M."/>
            <person name="Ohkuma M."/>
            <person name="Hosokawa M."/>
            <person name="Miyashita K."/>
            <person name="Thompson F.L."/>
            <person name="Niwa A."/>
            <person name="Sawabe T."/>
            <person name="Sawabe T."/>
        </authorList>
    </citation>
    <scope>NUCLEOTIDE SEQUENCE [LARGE SCALE GENOMIC DNA]</scope>
    <source>
        <strain evidence="5">JCM 19538</strain>
    </source>
</reference>